<dbReference type="InterPro" id="IPR007395">
    <property type="entry name" value="Zn_peptidase_2"/>
</dbReference>
<keyword evidence="3" id="KW-1185">Reference proteome</keyword>
<feature type="transmembrane region" description="Helical" evidence="1">
    <location>
        <begin position="6"/>
        <end position="28"/>
    </location>
</feature>
<dbReference type="Pfam" id="PF04298">
    <property type="entry name" value="Zn_peptidase_2"/>
    <property type="match status" value="1"/>
</dbReference>
<gene>
    <name evidence="2" type="ORF">SAMN02745975_03474</name>
</gene>
<protein>
    <recommendedName>
        <fullName evidence="4">Neutral zinc metallopeptidase</fullName>
    </recommendedName>
</protein>
<dbReference type="RefSeq" id="WP_110942458.1">
    <property type="nucleotide sequence ID" value="NZ_FQZV01000063.1"/>
</dbReference>
<keyword evidence="1" id="KW-0812">Transmembrane</keyword>
<keyword evidence="1" id="KW-1133">Transmembrane helix</keyword>
<accession>A0A1M6P2N2</accession>
<reference evidence="3" key="1">
    <citation type="submission" date="2016-11" db="EMBL/GenBank/DDBJ databases">
        <authorList>
            <person name="Varghese N."/>
            <person name="Submissions S."/>
        </authorList>
    </citation>
    <scope>NUCLEOTIDE SEQUENCE [LARGE SCALE GENOMIC DNA]</scope>
    <source>
        <strain evidence="3">DSM 17957</strain>
    </source>
</reference>
<evidence type="ECO:0000313" key="2">
    <source>
        <dbReference type="EMBL" id="SHK02186.1"/>
    </source>
</evidence>
<sequence>MGLFYSPYYGFGPGMIFLLPAIILAMYAQAKVRGTFNKYLQVSNRKGYTGAQVARAILDRNGLRDVDVEYIGGYLSDHYDPRVKVLRLSPQVFNGTSIASISVAAHEAGHAIQHGVGYVPLTMRNTLAPIASFGSQAVWMLVLGGFILGWTGLIDLGILLYMAAVAFQIITLPVEFNASSRAIEQLEIGGFITSEEIRPSRKVLNAAALTYVAAMAVSIAQLIRLLLLRNRRD</sequence>
<dbReference type="AlphaFoldDB" id="A0A1M6P2N2"/>
<proteinExistence type="predicted"/>
<name>A0A1M6P2N2_9FIRM</name>
<dbReference type="STRING" id="1121919.SAMN02745975_03474"/>
<dbReference type="OrthoDB" id="9784298at2"/>
<organism evidence="2 3">
    <name type="scientific">Geosporobacter subterraneus DSM 17957</name>
    <dbReference type="NCBI Taxonomy" id="1121919"/>
    <lineage>
        <taxon>Bacteria</taxon>
        <taxon>Bacillati</taxon>
        <taxon>Bacillota</taxon>
        <taxon>Clostridia</taxon>
        <taxon>Peptostreptococcales</taxon>
        <taxon>Thermotaleaceae</taxon>
        <taxon>Geosporobacter</taxon>
    </lineage>
</organism>
<dbReference type="EMBL" id="FQZV01000063">
    <property type="protein sequence ID" value="SHK02186.1"/>
    <property type="molecule type" value="Genomic_DNA"/>
</dbReference>
<dbReference type="PANTHER" id="PTHR36434:SF1">
    <property type="entry name" value="MEMBRANE PROTEASE YUGP-RELATED"/>
    <property type="match status" value="1"/>
</dbReference>
<evidence type="ECO:0000313" key="3">
    <source>
        <dbReference type="Proteomes" id="UP000184536"/>
    </source>
</evidence>
<dbReference type="PANTHER" id="PTHR36434">
    <property type="entry name" value="MEMBRANE PROTEASE YUGP-RELATED"/>
    <property type="match status" value="1"/>
</dbReference>
<keyword evidence="1" id="KW-0472">Membrane</keyword>
<dbReference type="Proteomes" id="UP000184536">
    <property type="component" value="Unassembled WGS sequence"/>
</dbReference>
<evidence type="ECO:0000256" key="1">
    <source>
        <dbReference type="SAM" id="Phobius"/>
    </source>
</evidence>
<feature type="transmembrane region" description="Helical" evidence="1">
    <location>
        <begin position="208"/>
        <end position="227"/>
    </location>
</feature>
<feature type="transmembrane region" description="Helical" evidence="1">
    <location>
        <begin position="137"/>
        <end position="170"/>
    </location>
</feature>
<evidence type="ECO:0008006" key="4">
    <source>
        <dbReference type="Google" id="ProtNLM"/>
    </source>
</evidence>